<keyword evidence="2 6" id="KW-0808">Transferase</keyword>
<protein>
    <recommendedName>
        <fullName evidence="6">Poly [ADP-ribose] polymerase</fullName>
        <shortName evidence="6">PARP</shortName>
        <ecNumber evidence="6">2.4.2.-</ecNumber>
    </recommendedName>
</protein>
<dbReference type="SUPFAM" id="SSF56399">
    <property type="entry name" value="ADP-ribosylation"/>
    <property type="match status" value="1"/>
</dbReference>
<keyword evidence="1 6" id="KW-0328">Glycosyltransferase</keyword>
<evidence type="ECO:0000313" key="10">
    <source>
        <dbReference type="Proteomes" id="UP001165289"/>
    </source>
</evidence>
<dbReference type="Gene3D" id="3.90.228.10">
    <property type="match status" value="1"/>
</dbReference>
<dbReference type="PANTHER" id="PTHR21328">
    <property type="entry name" value="POLY ADP-RIBOSE POLYMERASE FAMILY, MEMBER PARP"/>
    <property type="match status" value="1"/>
</dbReference>
<keyword evidence="10" id="KW-1185">Reference proteome</keyword>
<keyword evidence="7" id="KW-0472">Membrane</keyword>
<evidence type="ECO:0000256" key="7">
    <source>
        <dbReference type="SAM" id="Phobius"/>
    </source>
</evidence>
<keyword evidence="3" id="KW-0548">Nucleotidyltransferase</keyword>
<reference evidence="9 10" key="1">
    <citation type="journal article" date="2023" name="BMC Biol.">
        <title>The compact genome of the sponge Oopsacas minuta (Hexactinellida) is lacking key metazoan core genes.</title>
        <authorList>
            <person name="Santini S."/>
            <person name="Schenkelaars Q."/>
            <person name="Jourda C."/>
            <person name="Duchesne M."/>
            <person name="Belahbib H."/>
            <person name="Rocher C."/>
            <person name="Selva M."/>
            <person name="Riesgo A."/>
            <person name="Vervoort M."/>
            <person name="Leys S.P."/>
            <person name="Kodjabachian L."/>
            <person name="Le Bivic A."/>
            <person name="Borchiellini C."/>
            <person name="Claverie J.M."/>
            <person name="Renard E."/>
        </authorList>
    </citation>
    <scope>NUCLEOTIDE SEQUENCE [LARGE SCALE GENOMIC DNA]</scope>
    <source>
        <strain evidence="9">SPO-2</strain>
    </source>
</reference>
<evidence type="ECO:0000256" key="1">
    <source>
        <dbReference type="ARBA" id="ARBA00022676"/>
    </source>
</evidence>
<feature type="transmembrane region" description="Helical" evidence="7">
    <location>
        <begin position="162"/>
        <end position="178"/>
    </location>
</feature>
<organism evidence="9 10">
    <name type="scientific">Oopsacas minuta</name>
    <dbReference type="NCBI Taxonomy" id="111878"/>
    <lineage>
        <taxon>Eukaryota</taxon>
        <taxon>Metazoa</taxon>
        <taxon>Porifera</taxon>
        <taxon>Hexactinellida</taxon>
        <taxon>Hexasterophora</taxon>
        <taxon>Lyssacinosida</taxon>
        <taxon>Leucopsacidae</taxon>
        <taxon>Oopsacas</taxon>
    </lineage>
</organism>
<name>A0AAV7JB33_9METZ</name>
<evidence type="ECO:0000256" key="6">
    <source>
        <dbReference type="RuleBase" id="RU362114"/>
    </source>
</evidence>
<gene>
    <name evidence="9" type="ORF">LOD99_13138</name>
</gene>
<dbReference type="EC" id="2.4.2.-" evidence="6"/>
<comment type="similarity">
    <text evidence="5">Belongs to the ARTD/PARP family.</text>
</comment>
<keyword evidence="7" id="KW-1133">Transmembrane helix</keyword>
<comment type="caution">
    <text evidence="9">The sequence shown here is derived from an EMBL/GenBank/DDBJ whole genome shotgun (WGS) entry which is preliminary data.</text>
</comment>
<proteinExistence type="inferred from homology"/>
<evidence type="ECO:0000256" key="3">
    <source>
        <dbReference type="ARBA" id="ARBA00022695"/>
    </source>
</evidence>
<sequence>MYSRIIQATSPTGYRMPAPRAILEVTYPDREALLAKNCILAYHGSKLENFHSILHNGLSPLFASERSLFGKGIYFGSDLAISIDYSPQASFVWNKSILGERLSCVAVCYVDKKAYSTSKKNSPESYIVVDSSADMQLKYLFVYSQKRKSKSGVTNILQKNKFIIVLLIYILILVFIYYRR</sequence>
<dbReference type="EMBL" id="JAKMXF010000365">
    <property type="protein sequence ID" value="KAI6645880.1"/>
    <property type="molecule type" value="Genomic_DNA"/>
</dbReference>
<keyword evidence="7" id="KW-0812">Transmembrane</keyword>
<dbReference type="InterPro" id="IPR012317">
    <property type="entry name" value="Poly(ADP-ribose)pol_cat_dom"/>
</dbReference>
<evidence type="ECO:0000313" key="9">
    <source>
        <dbReference type="EMBL" id="KAI6645880.1"/>
    </source>
</evidence>
<keyword evidence="4 6" id="KW-0520">NAD</keyword>
<dbReference type="Proteomes" id="UP001165289">
    <property type="component" value="Unassembled WGS sequence"/>
</dbReference>
<dbReference type="GO" id="GO:0003950">
    <property type="term" value="F:NAD+ poly-ADP-ribosyltransferase activity"/>
    <property type="evidence" value="ECO:0007669"/>
    <property type="project" value="UniProtKB-UniRule"/>
</dbReference>
<accession>A0AAV7JB33</accession>
<dbReference type="AlphaFoldDB" id="A0AAV7JB33"/>
<evidence type="ECO:0000259" key="8">
    <source>
        <dbReference type="PROSITE" id="PS51059"/>
    </source>
</evidence>
<evidence type="ECO:0000256" key="2">
    <source>
        <dbReference type="ARBA" id="ARBA00022679"/>
    </source>
</evidence>
<feature type="domain" description="PARP catalytic" evidence="8">
    <location>
        <begin position="1"/>
        <end position="152"/>
    </location>
</feature>
<dbReference type="GO" id="GO:0016779">
    <property type="term" value="F:nucleotidyltransferase activity"/>
    <property type="evidence" value="ECO:0007669"/>
    <property type="project" value="UniProtKB-KW"/>
</dbReference>
<dbReference type="Pfam" id="PF00644">
    <property type="entry name" value="PARP"/>
    <property type="match status" value="1"/>
</dbReference>
<dbReference type="PROSITE" id="PS51059">
    <property type="entry name" value="PARP_CATALYTIC"/>
    <property type="match status" value="1"/>
</dbReference>
<evidence type="ECO:0000256" key="5">
    <source>
        <dbReference type="ARBA" id="ARBA00024347"/>
    </source>
</evidence>
<evidence type="ECO:0000256" key="4">
    <source>
        <dbReference type="ARBA" id="ARBA00023027"/>
    </source>
</evidence>
<dbReference type="InterPro" id="IPR051838">
    <property type="entry name" value="ARTD_PARP"/>
</dbReference>